<evidence type="ECO:0000256" key="6">
    <source>
        <dbReference type="ARBA" id="ARBA00022840"/>
    </source>
</evidence>
<evidence type="ECO:0000259" key="11">
    <source>
        <dbReference type="PROSITE" id="PS50011"/>
    </source>
</evidence>
<evidence type="ECO:0000313" key="13">
    <source>
        <dbReference type="Proteomes" id="UP000283634"/>
    </source>
</evidence>
<dbReference type="EC" id="2.7.11.1" evidence="1"/>
<keyword evidence="5 12" id="KW-0418">Kinase</keyword>
<dbReference type="Gene3D" id="1.10.510.10">
    <property type="entry name" value="Transferase(Phosphotransferase) domain 1"/>
    <property type="match status" value="1"/>
</dbReference>
<dbReference type="PROSITE" id="PS00107">
    <property type="entry name" value="PROTEIN_KINASE_ATP"/>
    <property type="match status" value="1"/>
</dbReference>
<evidence type="ECO:0000313" key="12">
    <source>
        <dbReference type="EMBL" id="RNE98134.1"/>
    </source>
</evidence>
<keyword evidence="2 10" id="KW-0723">Serine/threonine-protein kinase</keyword>
<evidence type="ECO:0000256" key="7">
    <source>
        <dbReference type="ARBA" id="ARBA00047899"/>
    </source>
</evidence>
<evidence type="ECO:0000256" key="3">
    <source>
        <dbReference type="ARBA" id="ARBA00022679"/>
    </source>
</evidence>
<keyword evidence="4 9" id="KW-0547">Nucleotide-binding</keyword>
<dbReference type="EMBL" id="MKGL01000490">
    <property type="protein sequence ID" value="RNE98134.1"/>
    <property type="molecule type" value="Genomic_DNA"/>
</dbReference>
<dbReference type="InterPro" id="IPR008271">
    <property type="entry name" value="Ser/Thr_kinase_AS"/>
</dbReference>
<keyword evidence="3 12" id="KW-0808">Transferase</keyword>
<comment type="similarity">
    <text evidence="10">Belongs to the protein kinase superfamily.</text>
</comment>
<evidence type="ECO:0000256" key="9">
    <source>
        <dbReference type="PROSITE-ProRule" id="PRU10141"/>
    </source>
</evidence>
<dbReference type="GO" id="GO:0004674">
    <property type="term" value="F:protein serine/threonine kinase activity"/>
    <property type="evidence" value="ECO:0007669"/>
    <property type="project" value="UniProtKB-KW"/>
</dbReference>
<dbReference type="GeneID" id="40332918"/>
<sequence>MEGGDEWRALAFEAAVGRLCQLRHQLETRISARCRASWEDAHSSSLKPTDAEAAALSVFDDACESGSLFAFVTSDDGSESALPGALQACHGLFEFADQENSVVLTHGYDSLGKGAHSNVYRGTLCVTTVSGVTRYDAAVKINRLHMGSVAEVDRWMRLVQLWRLVKHPCLAYCYYVGLPPMEGDEEVISIYGAYEIMLGGTLDASLKREERFSEDVVRAILLDLLQALYYLHDELGVVHNDVKPQNILLVVDEATQQVRYKLADFDLLCPITFSSSEMVLSTGQILDGGRRDADELTYGTPPYMSFESCRGFPFLPKNDIWSVGILTYQLSTGRLPWSPLELCVPSMILHGHRQDSSNLFGPSLEEFEKDFCHVYSEELKDLVRICLADEASKRPTAAALLQHSFFCSSVR</sequence>
<gene>
    <name evidence="12" type="ORF">TraAM80_08985</name>
</gene>
<dbReference type="InterPro" id="IPR053235">
    <property type="entry name" value="Ser_Thr_kinase"/>
</dbReference>
<keyword evidence="13" id="KW-1185">Reference proteome</keyword>
<dbReference type="OMA" id="RERECCE"/>
<dbReference type="PROSITE" id="PS00108">
    <property type="entry name" value="PROTEIN_KINASE_ST"/>
    <property type="match status" value="1"/>
</dbReference>
<evidence type="ECO:0000256" key="4">
    <source>
        <dbReference type="ARBA" id="ARBA00022741"/>
    </source>
</evidence>
<dbReference type="AlphaFoldDB" id="A0A422MY10"/>
<evidence type="ECO:0000256" key="1">
    <source>
        <dbReference type="ARBA" id="ARBA00012513"/>
    </source>
</evidence>
<dbReference type="VEuPathDB" id="TriTrypDB:TRSC58_05739"/>
<proteinExistence type="inferred from homology"/>
<feature type="domain" description="Protein kinase" evidence="11">
    <location>
        <begin position="105"/>
        <end position="406"/>
    </location>
</feature>
<protein>
    <recommendedName>
        <fullName evidence="1">non-specific serine/threonine protein kinase</fullName>
        <ecNumber evidence="1">2.7.11.1</ecNumber>
    </recommendedName>
</protein>
<dbReference type="InterPro" id="IPR000719">
    <property type="entry name" value="Prot_kinase_dom"/>
</dbReference>
<evidence type="ECO:0000256" key="10">
    <source>
        <dbReference type="RuleBase" id="RU000304"/>
    </source>
</evidence>
<dbReference type="Pfam" id="PF00069">
    <property type="entry name" value="Pkinase"/>
    <property type="match status" value="1"/>
</dbReference>
<dbReference type="PROSITE" id="PS50011">
    <property type="entry name" value="PROTEIN_KINASE_DOM"/>
    <property type="match status" value="1"/>
</dbReference>
<evidence type="ECO:0000256" key="2">
    <source>
        <dbReference type="ARBA" id="ARBA00022527"/>
    </source>
</evidence>
<dbReference type="SMART" id="SM00220">
    <property type="entry name" value="S_TKc"/>
    <property type="match status" value="1"/>
</dbReference>
<organism evidence="12 13">
    <name type="scientific">Trypanosoma rangeli</name>
    <dbReference type="NCBI Taxonomy" id="5698"/>
    <lineage>
        <taxon>Eukaryota</taxon>
        <taxon>Discoba</taxon>
        <taxon>Euglenozoa</taxon>
        <taxon>Kinetoplastea</taxon>
        <taxon>Metakinetoplastina</taxon>
        <taxon>Trypanosomatida</taxon>
        <taxon>Trypanosomatidae</taxon>
        <taxon>Trypanosoma</taxon>
        <taxon>Herpetosoma</taxon>
    </lineage>
</organism>
<comment type="caution">
    <text evidence="12">The sequence shown here is derived from an EMBL/GenBank/DDBJ whole genome shotgun (WGS) entry which is preliminary data.</text>
</comment>
<dbReference type="Proteomes" id="UP000283634">
    <property type="component" value="Unassembled WGS sequence"/>
</dbReference>
<accession>A0A422MY10</accession>
<dbReference type="SUPFAM" id="SSF56112">
    <property type="entry name" value="Protein kinase-like (PK-like)"/>
    <property type="match status" value="1"/>
</dbReference>
<keyword evidence="6 9" id="KW-0067">ATP-binding</keyword>
<dbReference type="InterPro" id="IPR011009">
    <property type="entry name" value="Kinase-like_dom_sf"/>
</dbReference>
<dbReference type="RefSeq" id="XP_029234478.1">
    <property type="nucleotide sequence ID" value="XM_029385697.1"/>
</dbReference>
<dbReference type="GO" id="GO:0106310">
    <property type="term" value="F:protein serine kinase activity"/>
    <property type="evidence" value="ECO:0007669"/>
    <property type="project" value="RHEA"/>
</dbReference>
<feature type="binding site" evidence="9">
    <location>
        <position position="140"/>
    </location>
    <ligand>
        <name>ATP</name>
        <dbReference type="ChEBI" id="CHEBI:30616"/>
    </ligand>
</feature>
<dbReference type="OrthoDB" id="10252354at2759"/>
<dbReference type="PANTHER" id="PTHR24361">
    <property type="entry name" value="MITOGEN-ACTIVATED KINASE KINASE KINASE"/>
    <property type="match status" value="1"/>
</dbReference>
<dbReference type="GO" id="GO:0005737">
    <property type="term" value="C:cytoplasm"/>
    <property type="evidence" value="ECO:0007669"/>
    <property type="project" value="TreeGrafter"/>
</dbReference>
<comment type="catalytic activity">
    <reaction evidence="8">
        <text>L-seryl-[protein] + ATP = O-phospho-L-seryl-[protein] + ADP + H(+)</text>
        <dbReference type="Rhea" id="RHEA:17989"/>
        <dbReference type="Rhea" id="RHEA-COMP:9863"/>
        <dbReference type="Rhea" id="RHEA-COMP:11604"/>
        <dbReference type="ChEBI" id="CHEBI:15378"/>
        <dbReference type="ChEBI" id="CHEBI:29999"/>
        <dbReference type="ChEBI" id="CHEBI:30616"/>
        <dbReference type="ChEBI" id="CHEBI:83421"/>
        <dbReference type="ChEBI" id="CHEBI:456216"/>
        <dbReference type="EC" id="2.7.11.1"/>
    </reaction>
</comment>
<dbReference type="GO" id="GO:0005524">
    <property type="term" value="F:ATP binding"/>
    <property type="evidence" value="ECO:0007669"/>
    <property type="project" value="UniProtKB-UniRule"/>
</dbReference>
<reference evidence="12 13" key="1">
    <citation type="journal article" date="2018" name="BMC Genomics">
        <title>Genomic comparison of Trypanosoma conorhini and Trypanosoma rangeli to Trypanosoma cruzi strains of high and low virulence.</title>
        <authorList>
            <person name="Bradwell K.R."/>
            <person name="Koparde V.N."/>
            <person name="Matveyev A.V."/>
            <person name="Serrano M.G."/>
            <person name="Alves J.M."/>
            <person name="Parikh H."/>
            <person name="Huang B."/>
            <person name="Lee V."/>
            <person name="Espinosa-Alvarez O."/>
            <person name="Ortiz P.A."/>
            <person name="Costa-Martins A.G."/>
            <person name="Teixeira M.M."/>
            <person name="Buck G.A."/>
        </authorList>
    </citation>
    <scope>NUCLEOTIDE SEQUENCE [LARGE SCALE GENOMIC DNA]</scope>
    <source>
        <strain evidence="12 13">AM80</strain>
    </source>
</reference>
<evidence type="ECO:0000256" key="8">
    <source>
        <dbReference type="ARBA" id="ARBA00048679"/>
    </source>
</evidence>
<dbReference type="InterPro" id="IPR017441">
    <property type="entry name" value="Protein_kinase_ATP_BS"/>
</dbReference>
<evidence type="ECO:0000256" key="5">
    <source>
        <dbReference type="ARBA" id="ARBA00022777"/>
    </source>
</evidence>
<name>A0A422MY10_TRYRA</name>
<dbReference type="PANTHER" id="PTHR24361:SF433">
    <property type="entry name" value="PROTEIN KINASE DOMAIN-CONTAINING PROTEIN"/>
    <property type="match status" value="1"/>
</dbReference>
<comment type="catalytic activity">
    <reaction evidence="7">
        <text>L-threonyl-[protein] + ATP = O-phospho-L-threonyl-[protein] + ADP + H(+)</text>
        <dbReference type="Rhea" id="RHEA:46608"/>
        <dbReference type="Rhea" id="RHEA-COMP:11060"/>
        <dbReference type="Rhea" id="RHEA-COMP:11605"/>
        <dbReference type="ChEBI" id="CHEBI:15378"/>
        <dbReference type="ChEBI" id="CHEBI:30013"/>
        <dbReference type="ChEBI" id="CHEBI:30616"/>
        <dbReference type="ChEBI" id="CHEBI:61977"/>
        <dbReference type="ChEBI" id="CHEBI:456216"/>
        <dbReference type="EC" id="2.7.11.1"/>
    </reaction>
</comment>